<comment type="caution">
    <text evidence="4">The sequence shown here is derived from an EMBL/GenBank/DDBJ whole genome shotgun (WGS) entry which is preliminary data.</text>
</comment>
<dbReference type="EMBL" id="JAEHOE010000001">
    <property type="protein sequence ID" value="KAG2501539.1"/>
    <property type="molecule type" value="Genomic_DNA"/>
</dbReference>
<dbReference type="InterPro" id="IPR039448">
    <property type="entry name" value="Beta_helix"/>
</dbReference>
<evidence type="ECO:0000313" key="5">
    <source>
        <dbReference type="Proteomes" id="UP000612055"/>
    </source>
</evidence>
<feature type="domain" description="Right handed beta helix" evidence="3">
    <location>
        <begin position="910"/>
        <end position="1052"/>
    </location>
</feature>
<sequence length="1656" mass="173612">MAGSRHAALTALAVGFALAATFASAQQTSTMTFQTGRILAAPSGAKTYYNSTFDISISTQYADSWNDYNGMTYFWPSPPPDYSRTVSDVAYGGDKFRALLRFGLLHRYLPPGASVQAAALTLSFLNWNAPVLLEACYMHTQWAYVDGPRFKTTGWRYARYNGTGPVPWSEPGGWADCAPSDLVSLVLPGNGAYGFVQQTLELDPARVAGWLANNGTGNWGLLLRAVNGSVSLLTSQWAKDASWPLRRPALSVTCSTDPALPQPTPPLPLTTGAIPRVWWVATDGSDDTGSGHEDAPFLTPAKAVFEAWPGDSIYLKTGVYPGGINMERSRITLRSAPGHWATIALRRDDPQNNVNVITLRPGADYGVIRDLEISGGYYYGIMFFTSWENYGTMAERVAKGAAPSHWLISNVRIHDTGGSGAKLTMKAINNTFASCEIYNTGSRLRTGGHGIEAVQVRAGGAKGSLLERNFVTRTGFGFNVGFNTDYEYMDPVNNPKLFEAIGTRVVNNIITSVHQAGINAWAAANTVIAHNTIWQAQEHTQSAVLLNTMAHSTPSGPSSTPCANLSLLGNLLVRSPTARAGPVFQIRAGGLDPATPLVMGANVYYDRGSAPETPFRWGKGAMLEDERTGMTFVGNAPGWAAHCSAALAQPSCDVGSLEADPSLDPAYSPLACSPALARVPPAHPTTGAQLVTDDFHGRPRSGAAFDAGAVQADGVGAAKPMPPVPPAFAAQPAFAGTGPSCNYDRQWPFDFWRTRTCKDLVVDAVAGNDAQAFNYDSNYAPFKTIQKALISINQCDRILLRGGQNHVGGFGIYRPNVTITTHPADLPARAKVVCIATGAVPCIRTGEGFYGGAAALNLYGFDVQMGPTTTGSCIHLNEGSGGGTSAYWSYYLPAAGKGGPGPSLIRDMALTRCGLHGIKLSTFVRGVTMQDLTITSPRMAGIEVRGGGDLVIARNTLTNISETAIRLGGGARNVLVERNLIRNFGGRGILLGSDSTEVATMDVDWALAQPTPGGDWHDCVNAVVVNNVIDGGMGAGVAFYSARDAFVAHNTILNVAGSMQAGVLLNVSPKLLSPFQETAAPNTNITFTNNIITLGGDPSARLMVEARIMQAGMAPQRLPDPTPPAATCPARRHHRRLLRGLLGGAAAAAGLEVTPRPDGGAHAAVAGAGPGAADAVAVEGVGASDGGALAGAARRELAGLAFAQSTVDAPGEQGRNADGSCPMFPDDNWWHLDVTALPVHPLSDAIKARIGGGSLHPDFGGGANVNGQFVHYGIPYIKVDSAAQAIPQTQVVYGPAGYPDESDVASGQALPLPADAPVEGAYANCPLNTCKGDRHVVVWDQATCLLTELYRAVPPTINGGKWQADQVSIFNTSRNGQGRALGWTSADAAGLPILPGLVKYAEAVNGSINHAIRFTGPNSRAAYAPPATHFAPAGDSYNTASLPYMGMRIRLKASFDCTPLLPVARAFCVALKKYGGIFADNGGPWYFSGEATASWDSVISQVYDISKIPSSALEVLDTGCMCLTQDCTIAECGGIIANDPSALPVYPALADTADLHFAANIYHKQGAAARFVDRRVDPPGVDGGLAAWQDHLGPGGDAGSVEADPLVLDRATYRPAAGSPALGSVPKLAQVGEDLNGSPRPGPVGAPTDAGAVLGA</sequence>
<accession>A0A835YGV8</accession>
<dbReference type="SMART" id="SM00710">
    <property type="entry name" value="PbH1"/>
    <property type="match status" value="11"/>
</dbReference>
<dbReference type="PANTHER" id="PTHR34199">
    <property type="entry name" value="NUMOD3 MOTIF FAMILY PROTEIN, EXPRESSED"/>
    <property type="match status" value="1"/>
</dbReference>
<dbReference type="PANTHER" id="PTHR34199:SF2">
    <property type="entry name" value="NUMOD3 MOTIF FAMILY PROTEIN, EXPRESSED"/>
    <property type="match status" value="1"/>
</dbReference>
<gene>
    <name evidence="4" type="ORF">HYH03_000046</name>
</gene>
<feature type="chain" id="PRO_5032804231" description="Right handed beta helix domain-containing protein" evidence="2">
    <location>
        <begin position="26"/>
        <end position="1656"/>
    </location>
</feature>
<evidence type="ECO:0000259" key="3">
    <source>
        <dbReference type="Pfam" id="PF13229"/>
    </source>
</evidence>
<evidence type="ECO:0000256" key="1">
    <source>
        <dbReference type="SAM" id="MobiDB-lite"/>
    </source>
</evidence>
<dbReference type="Pfam" id="PF13229">
    <property type="entry name" value="Beta_helix"/>
    <property type="match status" value="1"/>
</dbReference>
<evidence type="ECO:0000256" key="2">
    <source>
        <dbReference type="SAM" id="SignalP"/>
    </source>
</evidence>
<keyword evidence="5" id="KW-1185">Reference proteome</keyword>
<evidence type="ECO:0000313" key="4">
    <source>
        <dbReference type="EMBL" id="KAG2501539.1"/>
    </source>
</evidence>
<protein>
    <recommendedName>
        <fullName evidence="3">Right handed beta helix domain-containing protein</fullName>
    </recommendedName>
</protein>
<keyword evidence="2" id="KW-0732">Signal</keyword>
<feature type="region of interest" description="Disordered" evidence="1">
    <location>
        <begin position="1631"/>
        <end position="1656"/>
    </location>
</feature>
<dbReference type="InterPro" id="IPR011050">
    <property type="entry name" value="Pectin_lyase_fold/virulence"/>
</dbReference>
<organism evidence="4 5">
    <name type="scientific">Edaphochlamys debaryana</name>
    <dbReference type="NCBI Taxonomy" id="47281"/>
    <lineage>
        <taxon>Eukaryota</taxon>
        <taxon>Viridiplantae</taxon>
        <taxon>Chlorophyta</taxon>
        <taxon>core chlorophytes</taxon>
        <taxon>Chlorophyceae</taxon>
        <taxon>CS clade</taxon>
        <taxon>Chlamydomonadales</taxon>
        <taxon>Chlamydomonadales incertae sedis</taxon>
        <taxon>Edaphochlamys</taxon>
    </lineage>
</organism>
<dbReference type="Proteomes" id="UP000612055">
    <property type="component" value="Unassembled WGS sequence"/>
</dbReference>
<dbReference type="OrthoDB" id="15421at2759"/>
<proteinExistence type="predicted"/>
<dbReference type="InterPro" id="IPR012334">
    <property type="entry name" value="Pectin_lyas_fold"/>
</dbReference>
<dbReference type="InterPro" id="IPR006626">
    <property type="entry name" value="PbH1"/>
</dbReference>
<dbReference type="SUPFAM" id="SSF51126">
    <property type="entry name" value="Pectin lyase-like"/>
    <property type="match status" value="2"/>
</dbReference>
<reference evidence="4" key="1">
    <citation type="journal article" date="2020" name="bioRxiv">
        <title>Comparative genomics of Chlamydomonas.</title>
        <authorList>
            <person name="Craig R.J."/>
            <person name="Hasan A.R."/>
            <person name="Ness R.W."/>
            <person name="Keightley P.D."/>
        </authorList>
    </citation>
    <scope>NUCLEOTIDE SEQUENCE</scope>
    <source>
        <strain evidence="4">CCAP 11/70</strain>
    </source>
</reference>
<name>A0A835YGV8_9CHLO</name>
<dbReference type="Gene3D" id="2.160.20.10">
    <property type="entry name" value="Single-stranded right-handed beta-helix, Pectin lyase-like"/>
    <property type="match status" value="2"/>
</dbReference>
<feature type="signal peptide" evidence="2">
    <location>
        <begin position="1"/>
        <end position="25"/>
    </location>
</feature>